<dbReference type="CDD" id="cd03114">
    <property type="entry name" value="MMAA-like"/>
    <property type="match status" value="1"/>
</dbReference>
<comment type="similarity">
    <text evidence="1">Belongs to the SIMIBI class G3E GTPase family. ArgK/MeaB subfamily.</text>
</comment>
<protein>
    <submittedName>
        <fullName evidence="2">Methylmalonyl Co-A mutase-associated GTPase MeaB</fullName>
    </submittedName>
</protein>
<reference evidence="2 3" key="1">
    <citation type="journal article" date="2015" name="Int. J. Syst. Evol. Microbiol.">
        <title>Mariniphaga sediminis sp. nov., isolated from coastal sediment.</title>
        <authorList>
            <person name="Wang F.Q."/>
            <person name="Shen Q.Y."/>
            <person name="Chen G.J."/>
            <person name="Du Z.J."/>
        </authorList>
    </citation>
    <scope>NUCLEOTIDE SEQUENCE [LARGE SCALE GENOMIC DNA]</scope>
    <source>
        <strain evidence="2 3">SY21</strain>
    </source>
</reference>
<dbReference type="PANTHER" id="PTHR23408">
    <property type="entry name" value="METHYLMALONYL-COA MUTASE"/>
    <property type="match status" value="1"/>
</dbReference>
<dbReference type="OrthoDB" id="9778292at2"/>
<dbReference type="GO" id="GO:0005737">
    <property type="term" value="C:cytoplasm"/>
    <property type="evidence" value="ECO:0007669"/>
    <property type="project" value="TreeGrafter"/>
</dbReference>
<dbReference type="RefSeq" id="WP_119351148.1">
    <property type="nucleotide sequence ID" value="NZ_QWET01000015.1"/>
</dbReference>
<organism evidence="2 3">
    <name type="scientific">Mariniphaga sediminis</name>
    <dbReference type="NCBI Taxonomy" id="1628158"/>
    <lineage>
        <taxon>Bacteria</taxon>
        <taxon>Pseudomonadati</taxon>
        <taxon>Bacteroidota</taxon>
        <taxon>Bacteroidia</taxon>
        <taxon>Marinilabiliales</taxon>
        <taxon>Prolixibacteraceae</taxon>
        <taxon>Mariniphaga</taxon>
    </lineage>
</organism>
<comment type="caution">
    <text evidence="2">The sequence shown here is derived from an EMBL/GenBank/DDBJ whole genome shotgun (WGS) entry which is preliminary data.</text>
</comment>
<dbReference type="SUPFAM" id="SSF52540">
    <property type="entry name" value="P-loop containing nucleoside triphosphate hydrolases"/>
    <property type="match status" value="1"/>
</dbReference>
<dbReference type="GO" id="GO:0003924">
    <property type="term" value="F:GTPase activity"/>
    <property type="evidence" value="ECO:0007669"/>
    <property type="project" value="InterPro"/>
</dbReference>
<evidence type="ECO:0000256" key="1">
    <source>
        <dbReference type="ARBA" id="ARBA00009625"/>
    </source>
</evidence>
<proteinExistence type="inferred from homology"/>
<sequence length="369" mass="40604">MSEQKKHIENSPEFKGLLVNEGVEHPGSVDDHSVRRFLQKKRKLLPVEDYVNGILAGNITLLSKAVTLVESSKPEHQQVAQEIIVQCLPHSGKSLRIGITGVPGVGKSTFIEALGSYITGRGGKLAVLAIDPSSERSGGSILGDKTRMEELAGDKNAYIRPSPSAGSLGGVARKTRETIVLCEAAGFDHVFIETVGVGQSETAVHSMSDFFLLLMLAGAGDELQGIKRGIMEMADLIAINKADGNNLEKAQMAKRQYLNALHLFPVKDSGWEPQVHTCSALTKTGVAEVWEQIEAYKKQTMENGYFLQKRNSQSIFWMHETIQDQIKRAFYQHPGMKDKIRELEEQVLQSKISSFVAAGKLLEIYSELK</sequence>
<dbReference type="EMBL" id="QWET01000015">
    <property type="protein sequence ID" value="RIH63893.1"/>
    <property type="molecule type" value="Genomic_DNA"/>
</dbReference>
<dbReference type="Pfam" id="PF03308">
    <property type="entry name" value="MeaB"/>
    <property type="match status" value="1"/>
</dbReference>
<dbReference type="Proteomes" id="UP000266441">
    <property type="component" value="Unassembled WGS sequence"/>
</dbReference>
<dbReference type="AlphaFoldDB" id="A0A399CXK0"/>
<dbReference type="PANTHER" id="PTHR23408:SF3">
    <property type="entry name" value="METHYLMALONIC ACIDURIA TYPE A PROTEIN, MITOCHONDRIAL"/>
    <property type="match status" value="1"/>
</dbReference>
<dbReference type="NCBIfam" id="TIGR00750">
    <property type="entry name" value="lao"/>
    <property type="match status" value="1"/>
</dbReference>
<evidence type="ECO:0000313" key="3">
    <source>
        <dbReference type="Proteomes" id="UP000266441"/>
    </source>
</evidence>
<accession>A0A399CXK0</accession>
<dbReference type="Gene3D" id="1.10.287.130">
    <property type="match status" value="1"/>
</dbReference>
<dbReference type="GO" id="GO:0005525">
    <property type="term" value="F:GTP binding"/>
    <property type="evidence" value="ECO:0007669"/>
    <property type="project" value="InterPro"/>
</dbReference>
<evidence type="ECO:0000313" key="2">
    <source>
        <dbReference type="EMBL" id="RIH63893.1"/>
    </source>
</evidence>
<dbReference type="NCBIfam" id="NF006958">
    <property type="entry name" value="PRK09435.1"/>
    <property type="match status" value="1"/>
</dbReference>
<keyword evidence="3" id="KW-1185">Reference proteome</keyword>
<dbReference type="Gene3D" id="3.40.50.300">
    <property type="entry name" value="P-loop containing nucleotide triphosphate hydrolases"/>
    <property type="match status" value="1"/>
</dbReference>
<dbReference type="Gene3D" id="1.20.5.170">
    <property type="match status" value="1"/>
</dbReference>
<name>A0A399CXK0_9BACT</name>
<gene>
    <name evidence="2" type="primary">meaB</name>
    <name evidence="2" type="ORF">D1164_17295</name>
</gene>
<dbReference type="InterPro" id="IPR005129">
    <property type="entry name" value="GTPase_ArgK"/>
</dbReference>
<dbReference type="InterPro" id="IPR027417">
    <property type="entry name" value="P-loop_NTPase"/>
</dbReference>